<dbReference type="EMBL" id="CP001140">
    <property type="protein sequence ID" value="ACL10735.1"/>
    <property type="molecule type" value="Genomic_DNA"/>
</dbReference>
<feature type="transmembrane region" description="Helical" evidence="6">
    <location>
        <begin position="215"/>
        <end position="233"/>
    </location>
</feature>
<gene>
    <name evidence="8" type="ordered locus">DKAM_0409</name>
</gene>
<feature type="transmembrane region" description="Helical" evidence="6">
    <location>
        <begin position="254"/>
        <end position="276"/>
    </location>
</feature>
<feature type="domain" description="NADH:quinone oxidoreductase/Mrp antiporter transmembrane" evidence="7">
    <location>
        <begin position="137"/>
        <end position="442"/>
    </location>
</feature>
<evidence type="ECO:0000313" key="9">
    <source>
        <dbReference type="Proteomes" id="UP000006903"/>
    </source>
</evidence>
<dbReference type="GO" id="GO:0016829">
    <property type="term" value="F:lyase activity"/>
    <property type="evidence" value="ECO:0007669"/>
    <property type="project" value="UniProtKB-KW"/>
</dbReference>
<dbReference type="PANTHER" id="PTHR42703:SF1">
    <property type="entry name" value="NA(+)_H(+) ANTIPORTER SUBUNIT D1"/>
    <property type="match status" value="1"/>
</dbReference>
<dbReference type="STRING" id="490899.DKAM_0409"/>
<feature type="transmembrane region" description="Helical" evidence="6">
    <location>
        <begin position="350"/>
        <end position="377"/>
    </location>
</feature>
<dbReference type="KEGG" id="dka:DKAM_0409"/>
<feature type="transmembrane region" description="Helical" evidence="6">
    <location>
        <begin position="39"/>
        <end position="60"/>
    </location>
</feature>
<feature type="transmembrane region" description="Helical" evidence="6">
    <location>
        <begin position="116"/>
        <end position="136"/>
    </location>
</feature>
<comment type="subcellular location">
    <subcellularLocation>
        <location evidence="1">Cell membrane</location>
        <topology evidence="1">Multi-pass membrane protein</topology>
    </subcellularLocation>
</comment>
<organism evidence="8 9">
    <name type="scientific">Desulfurococcus amylolyticus (strain DSM 18924 / JCM 16383 / VKM B-2413 / 1221n)</name>
    <name type="common">Desulfurococcus kamchatkensis</name>
    <dbReference type="NCBI Taxonomy" id="490899"/>
    <lineage>
        <taxon>Archaea</taxon>
        <taxon>Thermoproteota</taxon>
        <taxon>Thermoprotei</taxon>
        <taxon>Desulfurococcales</taxon>
        <taxon>Desulfurococcaceae</taxon>
        <taxon>Desulfurococcus</taxon>
    </lineage>
</organism>
<reference evidence="8 9" key="1">
    <citation type="journal article" date="2009" name="J. Bacteriol.">
        <title>Complete genome sequence of the anaerobic, protein-degrading hyperthermophilic crenarchaeon Desulfurococcus kamchatkensis.</title>
        <authorList>
            <person name="Ravin N.V."/>
            <person name="Mardanov A.V."/>
            <person name="Beletsky A.V."/>
            <person name="Kublanov I.V."/>
            <person name="Kolganova T.V."/>
            <person name="Lebedinsky A.V."/>
            <person name="Chernyh N.A."/>
            <person name="Bonch-Osmolovskaya E.A."/>
            <person name="Skryabin K.G."/>
        </authorList>
    </citation>
    <scope>NUCLEOTIDE SEQUENCE [LARGE SCALE GENOMIC DNA]</scope>
    <source>
        <strain evidence="9">DSM 18924 / JCM 16383 / VKM B-2413 / 1221n</strain>
    </source>
</reference>
<keyword evidence="2" id="KW-1003">Cell membrane</keyword>
<evidence type="ECO:0000256" key="2">
    <source>
        <dbReference type="ARBA" id="ARBA00022475"/>
    </source>
</evidence>
<feature type="transmembrane region" description="Helical" evidence="6">
    <location>
        <begin position="86"/>
        <end position="104"/>
    </location>
</feature>
<protein>
    <submittedName>
        <fullName evidence="8">Hydrogenase 4, component F or formate hydrogen lyase</fullName>
    </submittedName>
</protein>
<feature type="transmembrane region" description="Helical" evidence="6">
    <location>
        <begin position="430"/>
        <end position="455"/>
    </location>
</feature>
<dbReference type="PANTHER" id="PTHR42703">
    <property type="entry name" value="NADH DEHYDROGENASE"/>
    <property type="match status" value="1"/>
</dbReference>
<evidence type="ECO:0000259" key="7">
    <source>
        <dbReference type="Pfam" id="PF00361"/>
    </source>
</evidence>
<keyword evidence="8" id="KW-0456">Lyase</keyword>
<dbReference type="eggNOG" id="arCOG01537">
    <property type="taxonomic scope" value="Archaea"/>
</dbReference>
<keyword evidence="4 6" id="KW-1133">Transmembrane helix</keyword>
<evidence type="ECO:0000256" key="6">
    <source>
        <dbReference type="SAM" id="Phobius"/>
    </source>
</evidence>
<feature type="transmembrane region" description="Helical" evidence="6">
    <location>
        <begin position="397"/>
        <end position="418"/>
    </location>
</feature>
<evidence type="ECO:0000256" key="3">
    <source>
        <dbReference type="ARBA" id="ARBA00022692"/>
    </source>
</evidence>
<name>B8D3Q4_DESA1</name>
<keyword evidence="3 6" id="KW-0812">Transmembrane</keyword>
<dbReference type="InterPro" id="IPR050586">
    <property type="entry name" value="CPA3_Na-H_Antiporter_D"/>
</dbReference>
<dbReference type="HOGENOM" id="CLU_007100_9_5_2"/>
<feature type="transmembrane region" description="Helical" evidence="6">
    <location>
        <begin position="476"/>
        <end position="495"/>
    </location>
</feature>
<dbReference type="Proteomes" id="UP000006903">
    <property type="component" value="Chromosome"/>
</dbReference>
<dbReference type="AlphaFoldDB" id="B8D3Q4"/>
<evidence type="ECO:0000256" key="1">
    <source>
        <dbReference type="ARBA" id="ARBA00004651"/>
    </source>
</evidence>
<feature type="transmembrane region" description="Helical" evidence="6">
    <location>
        <begin position="6"/>
        <end position="27"/>
    </location>
</feature>
<evidence type="ECO:0000256" key="4">
    <source>
        <dbReference type="ARBA" id="ARBA00022989"/>
    </source>
</evidence>
<feature type="transmembrane region" description="Helical" evidence="6">
    <location>
        <begin position="172"/>
        <end position="195"/>
    </location>
</feature>
<dbReference type="GO" id="GO:0005886">
    <property type="term" value="C:plasma membrane"/>
    <property type="evidence" value="ECO:0007669"/>
    <property type="project" value="UniProtKB-SubCell"/>
</dbReference>
<evidence type="ECO:0000313" key="8">
    <source>
        <dbReference type="EMBL" id="ACL10735.1"/>
    </source>
</evidence>
<evidence type="ECO:0000256" key="5">
    <source>
        <dbReference type="ARBA" id="ARBA00023136"/>
    </source>
</evidence>
<feature type="transmembrane region" description="Helical" evidence="6">
    <location>
        <begin position="320"/>
        <end position="344"/>
    </location>
</feature>
<sequence>MLDQLAFKLAGLTVPLLALIAFLIPLLEKLTGSRDAPRILTLLGSLIAVFSSLIILISVYTSGEVILYPFGGWPPHFGIVYEIDELNALIGAYIALAMLAVVAYSTWYGRHLDEPIWYYVLLTGLEIGMLGCVYTGDAFNLFVMLEVLSVSAYGLVAYHKNRAEAVEAAAKYALIGAVATNLYFAALVIIYVTHGSLNMGLLSLIARQYSGAGEAVKYAGLIAVAFSLWVFTYKSALFPSHFWLPDAHPEAPTPVSATLSGVLVNVGVYAVMRFLYTIFGSDSYLAEFRAIVLATLFILGSLSGLIGALMMMMQKDVKRLLAYSTISHIGIIYIGLSIGFLSGVGEAVKIAMAGAIAHMISHGIAKTMLFMASGVFIDAAGSRDLDELRGIGRNYPIASFAWLTGFLSLAGLLPFLGFYSKLLIYYGYTYSGFILGGVMIIVISALSLPGCFKAIYSVIFSIGREREKTNAGTAEVIIFIMAITLVILGLLFPFMENIFMKASEAITTRVGVYDYSLKAYHEILRILGGG</sequence>
<dbReference type="RefSeq" id="WP_012608077.1">
    <property type="nucleotide sequence ID" value="NC_011766.1"/>
</dbReference>
<feature type="transmembrane region" description="Helical" evidence="6">
    <location>
        <begin position="288"/>
        <end position="308"/>
    </location>
</feature>
<keyword evidence="5 6" id="KW-0472">Membrane</keyword>
<accession>B8D3Q4</accession>
<dbReference type="Pfam" id="PF00361">
    <property type="entry name" value="Proton_antipo_M"/>
    <property type="match status" value="1"/>
</dbReference>
<dbReference type="GeneID" id="7170657"/>
<proteinExistence type="predicted"/>
<dbReference type="InterPro" id="IPR001750">
    <property type="entry name" value="ND/Mrp_TM"/>
</dbReference>